<accession>A0AAX4JGB5</accession>
<comment type="subcellular location">
    <subcellularLocation>
        <location evidence="1">Endoplasmic reticulum membrane</location>
        <topology evidence="1">Multi-pass membrane protein</topology>
    </subcellularLocation>
</comment>
<dbReference type="Proteomes" id="UP001334084">
    <property type="component" value="Chromosome 12"/>
</dbReference>
<evidence type="ECO:0000313" key="10">
    <source>
        <dbReference type="Proteomes" id="UP001334084"/>
    </source>
</evidence>
<dbReference type="EMBL" id="CP142737">
    <property type="protein sequence ID" value="WUR05095.1"/>
    <property type="molecule type" value="Genomic_DNA"/>
</dbReference>
<evidence type="ECO:0000256" key="6">
    <source>
        <dbReference type="ARBA" id="ARBA00022989"/>
    </source>
</evidence>
<proteinExistence type="inferred from homology"/>
<evidence type="ECO:0000256" key="8">
    <source>
        <dbReference type="SAM" id="Phobius"/>
    </source>
</evidence>
<evidence type="ECO:0000256" key="5">
    <source>
        <dbReference type="ARBA" id="ARBA00022824"/>
    </source>
</evidence>
<keyword evidence="5" id="KW-0256">Endoplasmic reticulum</keyword>
<evidence type="ECO:0000256" key="7">
    <source>
        <dbReference type="ARBA" id="ARBA00023136"/>
    </source>
</evidence>
<keyword evidence="7 8" id="KW-0472">Membrane</keyword>
<comment type="similarity">
    <text evidence="2">Belongs to the SPCS2 family.</text>
</comment>
<dbReference type="GO" id="GO:0006465">
    <property type="term" value="P:signal peptide processing"/>
    <property type="evidence" value="ECO:0007669"/>
    <property type="project" value="InterPro"/>
</dbReference>
<dbReference type="GO" id="GO:0005787">
    <property type="term" value="C:signal peptidase complex"/>
    <property type="evidence" value="ECO:0007669"/>
    <property type="project" value="InterPro"/>
</dbReference>
<keyword evidence="4 8" id="KW-0812">Transmembrane</keyword>
<feature type="transmembrane region" description="Helical" evidence="8">
    <location>
        <begin position="81"/>
        <end position="99"/>
    </location>
</feature>
<evidence type="ECO:0000313" key="9">
    <source>
        <dbReference type="EMBL" id="WUR05095.1"/>
    </source>
</evidence>
<dbReference type="InterPro" id="IPR009582">
    <property type="entry name" value="Spc2/SPCS2"/>
</dbReference>
<dbReference type="AlphaFoldDB" id="A0AAX4JGB5"/>
<dbReference type="KEGG" id="vnx:VNE69_12080"/>
<protein>
    <recommendedName>
        <fullName evidence="3">Signal peptidase complex subunit 2</fullName>
    </recommendedName>
</protein>
<dbReference type="GeneID" id="90542942"/>
<name>A0AAX4JGB5_9MICR</name>
<keyword evidence="10" id="KW-1185">Reference proteome</keyword>
<reference evidence="9" key="1">
    <citation type="journal article" date="2024" name="BMC Genomics">
        <title>Functional annotation of a divergent genome using sequence and structure-based similarity.</title>
        <authorList>
            <person name="Svedberg D."/>
            <person name="Winiger R.R."/>
            <person name="Berg A."/>
            <person name="Sharma H."/>
            <person name="Tellgren-Roth C."/>
            <person name="Debrunner-Vossbrinck B.A."/>
            <person name="Vossbrinck C.R."/>
            <person name="Barandun J."/>
        </authorList>
    </citation>
    <scope>NUCLEOTIDE SEQUENCE</scope>
    <source>
        <strain evidence="9">Illinois isolate</strain>
    </source>
</reference>
<evidence type="ECO:0000256" key="3">
    <source>
        <dbReference type="ARBA" id="ARBA00017057"/>
    </source>
</evidence>
<keyword evidence="6 8" id="KW-1133">Transmembrane helix</keyword>
<evidence type="ECO:0000256" key="1">
    <source>
        <dbReference type="ARBA" id="ARBA00004477"/>
    </source>
</evidence>
<organism evidence="9 10">
    <name type="scientific">Vairimorpha necatrix</name>
    <dbReference type="NCBI Taxonomy" id="6039"/>
    <lineage>
        <taxon>Eukaryota</taxon>
        <taxon>Fungi</taxon>
        <taxon>Fungi incertae sedis</taxon>
        <taxon>Microsporidia</taxon>
        <taxon>Nosematidae</taxon>
        <taxon>Vairimorpha</taxon>
    </lineage>
</organism>
<sequence>MLDKLKIKYSRRPLKGDIYNLRNLKLVTDEILLDFMQSVLKCKLNNLYTDFTLAVGITSTILAAFLAYFSTHYEFEEYKTYLIFSLIFYCGFNSVVYICDLLRTTTFKFTLVKENEKVEMRVCTDISPPNPVYTILVYKNDKLIPEKWSKSVFDLFNKDGVLQADEFLDQVNEFFNKK</sequence>
<gene>
    <name evidence="9" type="ORF">VNE69_12080</name>
</gene>
<evidence type="ECO:0000256" key="4">
    <source>
        <dbReference type="ARBA" id="ARBA00022692"/>
    </source>
</evidence>
<feature type="transmembrane region" description="Helical" evidence="8">
    <location>
        <begin position="47"/>
        <end position="69"/>
    </location>
</feature>
<evidence type="ECO:0000256" key="2">
    <source>
        <dbReference type="ARBA" id="ARBA00007324"/>
    </source>
</evidence>
<dbReference type="RefSeq" id="XP_065331240.1">
    <property type="nucleotide sequence ID" value="XM_065475168.1"/>
</dbReference>
<dbReference type="Pfam" id="PF06703">
    <property type="entry name" value="SPC25"/>
    <property type="match status" value="1"/>
</dbReference>